<organism evidence="1 2">
    <name type="scientific">Ancylobacter novellus (strain ATCC 8093 / DSM 506 / JCM 20403 / CCM 1077 / IAM 12100 / NBRC 12443 / NCIMB 10456)</name>
    <name type="common">Starkeya novella</name>
    <dbReference type="NCBI Taxonomy" id="639283"/>
    <lineage>
        <taxon>Bacteria</taxon>
        <taxon>Pseudomonadati</taxon>
        <taxon>Pseudomonadota</taxon>
        <taxon>Alphaproteobacteria</taxon>
        <taxon>Hyphomicrobiales</taxon>
        <taxon>Xanthobacteraceae</taxon>
        <taxon>Ancylobacter</taxon>
    </lineage>
</organism>
<gene>
    <name evidence="1" type="ordered locus">Snov_2065</name>
</gene>
<dbReference type="Gene3D" id="1.10.3230.30">
    <property type="entry name" value="Phage gp6-like head-tail connector protein"/>
    <property type="match status" value="1"/>
</dbReference>
<dbReference type="CDD" id="cd08054">
    <property type="entry name" value="gp6"/>
    <property type="match status" value="1"/>
</dbReference>
<dbReference type="EMBL" id="CP002026">
    <property type="protein sequence ID" value="ADH89363.1"/>
    <property type="molecule type" value="Genomic_DNA"/>
</dbReference>
<dbReference type="AlphaFoldDB" id="D7A0A2"/>
<evidence type="ECO:0000313" key="2">
    <source>
        <dbReference type="Proteomes" id="UP000006633"/>
    </source>
</evidence>
<evidence type="ECO:0000313" key="1">
    <source>
        <dbReference type="EMBL" id="ADH89363.1"/>
    </source>
</evidence>
<dbReference type="HOGENOM" id="CLU_2481802_0_0_5"/>
<dbReference type="KEGG" id="sno:Snov_2065"/>
<dbReference type="STRING" id="639283.Snov_2065"/>
<protein>
    <recommendedName>
        <fullName evidence="3">Phage gp6-like head-tail connector protein</fullName>
    </recommendedName>
</protein>
<dbReference type="NCBIfam" id="TIGR01560">
    <property type="entry name" value="put_DNA_pack"/>
    <property type="match status" value="1"/>
</dbReference>
<sequence>MPIVSLEEAKRHLRIEGNVDDALILENIAVAEGYVESFVGTIGEVADYVPDTLKKAVLFMAEYYFDGNNSAKERADELILPYRKWSF</sequence>
<dbReference type="InterPro" id="IPR006450">
    <property type="entry name" value="Phage_HK97_gp6-like"/>
</dbReference>
<accession>D7A0A2</accession>
<dbReference type="OrthoDB" id="7307102at2"/>
<dbReference type="Pfam" id="PF05135">
    <property type="entry name" value="Phage_connect_1"/>
    <property type="match status" value="1"/>
</dbReference>
<keyword evidence="2" id="KW-1185">Reference proteome</keyword>
<name>D7A0A2_ANCN5</name>
<evidence type="ECO:0008006" key="3">
    <source>
        <dbReference type="Google" id="ProtNLM"/>
    </source>
</evidence>
<proteinExistence type="predicted"/>
<dbReference type="Proteomes" id="UP000006633">
    <property type="component" value="Chromosome"/>
</dbReference>
<dbReference type="InterPro" id="IPR021146">
    <property type="entry name" value="Phage_gp6-like_head-tail"/>
</dbReference>
<reference evidence="1 2" key="1">
    <citation type="journal article" date="2012" name="Stand. Genomic Sci.">
        <title>Complete genome sequence of the facultatively chemolithoautotrophic and methylotrophic alpha Proteobacterium Starkeya novella type strain (ATCC 8093(T)).</title>
        <authorList>
            <person name="Kappler U."/>
            <person name="Davenport K."/>
            <person name="Beatson S."/>
            <person name="Lucas S."/>
            <person name="Lapidus A."/>
            <person name="Copeland A."/>
            <person name="Berry K.W."/>
            <person name="Glavina Del Rio T."/>
            <person name="Hammon N."/>
            <person name="Dalin E."/>
            <person name="Tice H."/>
            <person name="Pitluck S."/>
            <person name="Richardson P."/>
            <person name="Bruce D."/>
            <person name="Goodwin L.A."/>
            <person name="Han C."/>
            <person name="Tapia R."/>
            <person name="Detter J.C."/>
            <person name="Chang Y.J."/>
            <person name="Jeffries C.D."/>
            <person name="Land M."/>
            <person name="Hauser L."/>
            <person name="Kyrpides N.C."/>
            <person name="Goker M."/>
            <person name="Ivanova N."/>
            <person name="Klenk H.P."/>
            <person name="Woyke T."/>
        </authorList>
    </citation>
    <scope>NUCLEOTIDE SEQUENCE [LARGE SCALE GENOMIC DNA]</scope>
    <source>
        <strain evidence="2">ATCC 8093 / DSM 506 / JCM 20403 / CCM 1077 / IAM 12100 / NBRC 12443 / NCIMB 10456</strain>
    </source>
</reference>